<evidence type="ECO:0000259" key="2">
    <source>
        <dbReference type="PROSITE" id="PS51704"/>
    </source>
</evidence>
<dbReference type="OrthoDB" id="1577640at2759"/>
<dbReference type="GO" id="GO:0008081">
    <property type="term" value="F:phosphoric diester hydrolase activity"/>
    <property type="evidence" value="ECO:0007669"/>
    <property type="project" value="InterPro"/>
</dbReference>
<reference evidence="4" key="1">
    <citation type="journal article" date="2018" name="Nat. Microbiol.">
        <title>Leveraging single-cell genomics to expand the fungal tree of life.</title>
        <authorList>
            <person name="Ahrendt S.R."/>
            <person name="Quandt C.A."/>
            <person name="Ciobanu D."/>
            <person name="Clum A."/>
            <person name="Salamov A."/>
            <person name="Andreopoulos B."/>
            <person name="Cheng J.F."/>
            <person name="Woyke T."/>
            <person name="Pelin A."/>
            <person name="Henrissat B."/>
            <person name="Reynolds N.K."/>
            <person name="Benny G.L."/>
            <person name="Smith M.E."/>
            <person name="James T.Y."/>
            <person name="Grigoriev I.V."/>
        </authorList>
    </citation>
    <scope>NUCLEOTIDE SEQUENCE [LARGE SCALE GENOMIC DNA]</scope>
</reference>
<dbReference type="PROSITE" id="PS51704">
    <property type="entry name" value="GP_PDE"/>
    <property type="match status" value="1"/>
</dbReference>
<dbReference type="InterPro" id="IPR051578">
    <property type="entry name" value="GDPD"/>
</dbReference>
<keyword evidence="4" id="KW-1185">Reference proteome</keyword>
<dbReference type="EMBL" id="KZ988095">
    <property type="protein sequence ID" value="RKP13152.1"/>
    <property type="molecule type" value="Genomic_DNA"/>
</dbReference>
<dbReference type="Proteomes" id="UP000267251">
    <property type="component" value="Unassembled WGS sequence"/>
</dbReference>
<dbReference type="AlphaFoldDB" id="A0A4P9Y3E6"/>
<evidence type="ECO:0000313" key="3">
    <source>
        <dbReference type="EMBL" id="RKP13152.1"/>
    </source>
</evidence>
<dbReference type="Gene3D" id="3.20.20.190">
    <property type="entry name" value="Phosphatidylinositol (PI) phosphodiesterase"/>
    <property type="match status" value="1"/>
</dbReference>
<dbReference type="InterPro" id="IPR017946">
    <property type="entry name" value="PLC-like_Pdiesterase_TIM-brl"/>
</dbReference>
<keyword evidence="1" id="KW-0378">Hydrolase</keyword>
<organism evidence="3 4">
    <name type="scientific">Piptocephalis cylindrospora</name>
    <dbReference type="NCBI Taxonomy" id="1907219"/>
    <lineage>
        <taxon>Eukaryota</taxon>
        <taxon>Fungi</taxon>
        <taxon>Fungi incertae sedis</taxon>
        <taxon>Zoopagomycota</taxon>
        <taxon>Zoopagomycotina</taxon>
        <taxon>Zoopagomycetes</taxon>
        <taxon>Zoopagales</taxon>
        <taxon>Piptocephalidaceae</taxon>
        <taxon>Piptocephalis</taxon>
    </lineage>
</organism>
<dbReference type="InterPro" id="IPR030395">
    <property type="entry name" value="GP_PDE_dom"/>
</dbReference>
<gene>
    <name evidence="3" type="ORF">BJ684DRAFT_10476</name>
</gene>
<name>A0A4P9Y3E6_9FUNG</name>
<protein>
    <recommendedName>
        <fullName evidence="2">GP-PDE domain-containing protein</fullName>
    </recommendedName>
</protein>
<proteinExistence type="predicted"/>
<dbReference type="GO" id="GO:0046475">
    <property type="term" value="P:glycerophospholipid catabolic process"/>
    <property type="evidence" value="ECO:0007669"/>
    <property type="project" value="TreeGrafter"/>
</dbReference>
<feature type="non-terminal residue" evidence="3">
    <location>
        <position position="1"/>
    </location>
</feature>
<sequence length="166" mass="17897">IQDVNDVADRLLDTLHTRPRPPMASNSLHACILSSFASSLCHALNWKQAHYAVFLCTGAGFDPDRPRDCSLREAVDFAKAHQLLGIMCAAQPLIQVPSLVGEVKATGLLLASYGQVNADARVIQIQEALGVDALLANGYLRYRAGFHMNPLLHHGSGGEENEVNGV</sequence>
<dbReference type="PANTHER" id="PTHR22958:SF1">
    <property type="entry name" value="GLYCEROPHOSPHOCHOLINE PHOSPHODIESTERASE GPCPD1"/>
    <property type="match status" value="1"/>
</dbReference>
<feature type="domain" description="GP-PDE" evidence="2">
    <location>
        <begin position="1"/>
        <end position="146"/>
    </location>
</feature>
<evidence type="ECO:0000256" key="1">
    <source>
        <dbReference type="ARBA" id="ARBA00022801"/>
    </source>
</evidence>
<dbReference type="PANTHER" id="PTHR22958">
    <property type="entry name" value="GLYCEROPHOSPHORYL DIESTER PHOSPHODIESTERASE"/>
    <property type="match status" value="1"/>
</dbReference>
<accession>A0A4P9Y3E6</accession>
<evidence type="ECO:0000313" key="4">
    <source>
        <dbReference type="Proteomes" id="UP000267251"/>
    </source>
</evidence>